<reference evidence="1" key="1">
    <citation type="submission" date="2021-06" db="EMBL/GenBank/DDBJ databases">
        <authorList>
            <person name="Kallberg Y."/>
            <person name="Tangrot J."/>
            <person name="Rosling A."/>
        </authorList>
    </citation>
    <scope>NUCLEOTIDE SEQUENCE</scope>
    <source>
        <strain evidence="1">28 12/20/2015</strain>
    </source>
</reference>
<comment type="caution">
    <text evidence="1">The sequence shown here is derived from an EMBL/GenBank/DDBJ whole genome shotgun (WGS) entry which is preliminary data.</text>
</comment>
<accession>A0ACA9Q128</accession>
<evidence type="ECO:0000313" key="2">
    <source>
        <dbReference type="Proteomes" id="UP000789366"/>
    </source>
</evidence>
<keyword evidence="2" id="KW-1185">Reference proteome</keyword>
<organism evidence="1 2">
    <name type="scientific">Cetraspora pellucida</name>
    <dbReference type="NCBI Taxonomy" id="1433469"/>
    <lineage>
        <taxon>Eukaryota</taxon>
        <taxon>Fungi</taxon>
        <taxon>Fungi incertae sedis</taxon>
        <taxon>Mucoromycota</taxon>
        <taxon>Glomeromycotina</taxon>
        <taxon>Glomeromycetes</taxon>
        <taxon>Diversisporales</taxon>
        <taxon>Gigasporaceae</taxon>
        <taxon>Cetraspora</taxon>
    </lineage>
</organism>
<evidence type="ECO:0000313" key="1">
    <source>
        <dbReference type="EMBL" id="CAG8733348.1"/>
    </source>
</evidence>
<protein>
    <submittedName>
        <fullName evidence="1">4889_t:CDS:1</fullName>
    </submittedName>
</protein>
<gene>
    <name evidence="1" type="ORF">SPELUC_LOCUS13268</name>
</gene>
<dbReference type="EMBL" id="CAJVPW010034365">
    <property type="protein sequence ID" value="CAG8733348.1"/>
    <property type="molecule type" value="Genomic_DNA"/>
</dbReference>
<proteinExistence type="predicted"/>
<dbReference type="Proteomes" id="UP000789366">
    <property type="component" value="Unassembled WGS sequence"/>
</dbReference>
<feature type="non-terminal residue" evidence="1">
    <location>
        <position position="54"/>
    </location>
</feature>
<sequence length="54" mass="6253">MTRTDIDDPTYKMTIYKGSFSYQNDNINVLHIGKQGSKELKTLQASILWIIKAY</sequence>
<name>A0ACA9Q128_9GLOM</name>